<sequence>MVNSSFLAVLVSTTEQLARLGDEPSLTDPMKDQIQKLQMELNFLKMFSWCWLKFEEAGKNVKLNFAINTISSAVEVANKHLYSAGLWAIRTKRGRNWRLLTSNLLKNVEQFKSEIRKNCNFLLNFLLNSIKSSTTVEIYDFMDIIIMNLKDLSDTEDEQIASVYKQTRALEEKLRFIRKFIDFTVKRCYEHQKLEDSLVHLHSCANKVAWLSFLCWVNKNDENMQCRINIMLSDLHKEIWPCAPGITGMYLEVLKALKVSASDTLLVAEIVADFVNFLLENLPAVFIDRIEIIREGLIIIIAFLVDSPEDCEDDGDKLLTQADAIVTEAASLFYSIFLEEMNENVVEEKKFLLSEVIGKIERFLEVVKKFYVYIPEASEFYSLRTHGIGYIDFILENLKKMLKQNCKFVPFVKHKVVMVQEELQSLRTFLTDKMDGQNEHEELKDLWRRTINVAYHAEHVTDLSLISCSCFWYSIICLSTVIQEIKITKTEIENIGNKHMKKPVILIANMNSMHPFAAQASNSRIDEAVIGFDDEAETIINRLTRGSEQLEIVSIIGMPGQGKTTLAKKVYNHPSICYHFIQCVWCCVSQEYEYRSALLEMLCNVTELSRHDTSEMSNDELANRLRKCLIGRSYLIVMDDIWDIRPWSELKRSFPDNNNGSRILFTSRIQKFSWQDECKCYFHTLRPFHEEECWQLLKQKTFHKDECPQDLVEVGMEIARKCKGLPLSIVLVAGILSRSKNSLYWWKQIAFNLSSSHPTEGSMDILELSYKHLPDHLKPCFLYLGAFSGSQKIRARKMTLLWISEGFIGRTDQRRLEDVAMECLMDLINHSLVIVSERSSDGGIKGCQVHNLLREFCIMKAKEEKFLQLIYQYDFDKDPSDGRDIDMHRLCFHGSLFYFADSHRICSPVHSIIFAYGMEFVDYCFFRTFRLLKVLDMERLYLKGSDLDALMLLVHLRYLAISGSIRRLPSSIANLWNLETLIVIRRLPWSIDLPDTIWQMKSLRHVNARAFANVSLGDYEFEELCQLENVHTFSTVLCHGRDTEILLRRLPRLRKLSCIIPESGKHQVGSCKVLDFSILSELEALDLSCMGGTEFSTPKIPAFEFPKVLKKLTLFKCFLPTAAISAIGQLPNLVVLKLRNIDFAKHILYVEDGEFLNLKFLAMHHSEFERWAVPDEPFPSLENLVLTDCTKLKEIPSSFADISTLKMIKIRGCCPSVEKSAQTIYEEQKDMGNGDLRLICS</sequence>
<dbReference type="PRINTS" id="PR00364">
    <property type="entry name" value="DISEASERSIST"/>
</dbReference>
<dbReference type="GO" id="GO:0016020">
    <property type="term" value="C:membrane"/>
    <property type="evidence" value="ECO:0007669"/>
    <property type="project" value="UniProtKB-SubCell"/>
</dbReference>
<keyword evidence="12" id="KW-0175">Coiled coil</keyword>
<dbReference type="GO" id="GO:0005524">
    <property type="term" value="F:ATP binding"/>
    <property type="evidence" value="ECO:0007669"/>
    <property type="project" value="UniProtKB-KW"/>
</dbReference>
<evidence type="ECO:0000256" key="8">
    <source>
        <dbReference type="ARBA" id="ARBA00022737"/>
    </source>
</evidence>
<dbReference type="InterPro" id="IPR041118">
    <property type="entry name" value="Rx_N"/>
</dbReference>
<dbReference type="Pfam" id="PF23598">
    <property type="entry name" value="LRR_14"/>
    <property type="match status" value="1"/>
</dbReference>
<dbReference type="Pfam" id="PF23559">
    <property type="entry name" value="WHD_DRP"/>
    <property type="match status" value="1"/>
</dbReference>
<keyword evidence="10" id="KW-0611">Plant defense</keyword>
<dbReference type="SUPFAM" id="SSF52540">
    <property type="entry name" value="P-loop containing nucleoside triphosphate hydrolases"/>
    <property type="match status" value="1"/>
</dbReference>
<gene>
    <name evidence="19" type="primary">LOC113727223</name>
</gene>
<dbReference type="GO" id="GO:0009626">
    <property type="term" value="P:plant-type hypersensitive response"/>
    <property type="evidence" value="ECO:0007669"/>
    <property type="project" value="UniProtKB-KW"/>
</dbReference>
<name>A0A6P6VYR1_COFAR</name>
<dbReference type="CDD" id="cd14798">
    <property type="entry name" value="RX-CC_like"/>
    <property type="match status" value="1"/>
</dbReference>
<dbReference type="Gene3D" id="1.10.10.10">
    <property type="entry name" value="Winged helix-like DNA-binding domain superfamily/Winged helix DNA-binding domain"/>
    <property type="match status" value="1"/>
</dbReference>
<dbReference type="PANTHER" id="PTHR23155:SF1152">
    <property type="entry name" value="AAA+ ATPASE DOMAIN-CONTAINING PROTEIN"/>
    <property type="match status" value="1"/>
</dbReference>
<dbReference type="GeneID" id="113727223"/>
<dbReference type="InterPro" id="IPR058922">
    <property type="entry name" value="WHD_DRP"/>
</dbReference>
<keyword evidence="7" id="KW-0381">Hypersensitive response</keyword>
<dbReference type="AlphaFoldDB" id="A0A6P6VYR1"/>
<evidence type="ECO:0000259" key="13">
    <source>
        <dbReference type="Pfam" id="PF00931"/>
    </source>
</evidence>
<dbReference type="SUPFAM" id="SSF52058">
    <property type="entry name" value="L domain-like"/>
    <property type="match status" value="1"/>
</dbReference>
<feature type="domain" description="NB-ARC" evidence="13">
    <location>
        <begin position="533"/>
        <end position="706"/>
    </location>
</feature>
<dbReference type="InterPro" id="IPR042197">
    <property type="entry name" value="Apaf_helical"/>
</dbReference>
<dbReference type="OrthoDB" id="644366at2759"/>
<evidence type="ECO:0000256" key="4">
    <source>
        <dbReference type="ARBA" id="ARBA00008894"/>
    </source>
</evidence>
<keyword evidence="5" id="KW-0963">Cytoplasm</keyword>
<comment type="similarity">
    <text evidence="4">Belongs to the disease resistance NB-LRR family.</text>
</comment>
<feature type="domain" description="Disease resistance protein winged helix" evidence="16">
    <location>
        <begin position="791"/>
        <end position="856"/>
    </location>
</feature>
<evidence type="ECO:0000256" key="6">
    <source>
        <dbReference type="ARBA" id="ARBA00022614"/>
    </source>
</evidence>
<keyword evidence="8" id="KW-0677">Repeat</keyword>
<dbReference type="InterPro" id="IPR038005">
    <property type="entry name" value="RX-like_CC"/>
</dbReference>
<dbReference type="Pfam" id="PF12061">
    <property type="entry name" value="NB-LRR"/>
    <property type="match status" value="1"/>
</dbReference>
<keyword evidence="6" id="KW-0433">Leucine-rich repeat</keyword>
<evidence type="ECO:0000256" key="10">
    <source>
        <dbReference type="ARBA" id="ARBA00022821"/>
    </source>
</evidence>
<dbReference type="Gene3D" id="3.80.10.10">
    <property type="entry name" value="Ribonuclease Inhibitor"/>
    <property type="match status" value="1"/>
</dbReference>
<dbReference type="InterPro" id="IPR036388">
    <property type="entry name" value="WH-like_DNA-bd_sf"/>
</dbReference>
<dbReference type="InterPro" id="IPR055414">
    <property type="entry name" value="LRR_R13L4/SHOC2-like"/>
</dbReference>
<dbReference type="InterPro" id="IPR027417">
    <property type="entry name" value="P-loop_NTPase"/>
</dbReference>
<organism evidence="18 19">
    <name type="scientific">Coffea arabica</name>
    <name type="common">Arabian coffee</name>
    <dbReference type="NCBI Taxonomy" id="13443"/>
    <lineage>
        <taxon>Eukaryota</taxon>
        <taxon>Viridiplantae</taxon>
        <taxon>Streptophyta</taxon>
        <taxon>Embryophyta</taxon>
        <taxon>Tracheophyta</taxon>
        <taxon>Spermatophyta</taxon>
        <taxon>Magnoliopsida</taxon>
        <taxon>eudicotyledons</taxon>
        <taxon>Gunneridae</taxon>
        <taxon>Pentapetalae</taxon>
        <taxon>asterids</taxon>
        <taxon>lamiids</taxon>
        <taxon>Gentianales</taxon>
        <taxon>Rubiaceae</taxon>
        <taxon>Ixoroideae</taxon>
        <taxon>Gardenieae complex</taxon>
        <taxon>Bertiereae - Coffeeae clade</taxon>
        <taxon>Coffeeae</taxon>
        <taxon>Coffea</taxon>
    </lineage>
</organism>
<evidence type="ECO:0000256" key="12">
    <source>
        <dbReference type="ARBA" id="ARBA00023054"/>
    </source>
</evidence>
<dbReference type="PANTHER" id="PTHR23155">
    <property type="entry name" value="DISEASE RESISTANCE PROTEIN RP"/>
    <property type="match status" value="1"/>
</dbReference>
<protein>
    <submittedName>
        <fullName evidence="19">Late blight resistance protein homolog R1A-3 isoform X1</fullName>
    </submittedName>
</protein>
<dbReference type="InterPro" id="IPR002182">
    <property type="entry name" value="NB-ARC"/>
</dbReference>
<evidence type="ECO:0000256" key="7">
    <source>
        <dbReference type="ARBA" id="ARBA00022667"/>
    </source>
</evidence>
<keyword evidence="18" id="KW-1185">Reference proteome</keyword>
<dbReference type="FunFam" id="3.40.50.300:FF:001091">
    <property type="entry name" value="Probable disease resistance protein At1g61300"/>
    <property type="match status" value="1"/>
</dbReference>
<evidence type="ECO:0000259" key="16">
    <source>
        <dbReference type="Pfam" id="PF23559"/>
    </source>
</evidence>
<dbReference type="Gene3D" id="3.40.50.300">
    <property type="entry name" value="P-loop containing nucleotide triphosphate hydrolases"/>
    <property type="match status" value="1"/>
</dbReference>
<feature type="domain" description="Late blight resistance protein R1A-like N-terminal" evidence="14">
    <location>
        <begin position="107"/>
        <end position="361"/>
    </location>
</feature>
<dbReference type="Gene3D" id="1.10.8.430">
    <property type="entry name" value="Helical domain of apoptotic protease-activating factors"/>
    <property type="match status" value="1"/>
</dbReference>
<dbReference type="GO" id="GO:0051607">
    <property type="term" value="P:defense response to virus"/>
    <property type="evidence" value="ECO:0007669"/>
    <property type="project" value="UniProtKB-ARBA"/>
</dbReference>
<feature type="domain" description="Disease resistance N-terminal" evidence="15">
    <location>
        <begin position="391"/>
        <end position="463"/>
    </location>
</feature>
<evidence type="ECO:0000259" key="15">
    <source>
        <dbReference type="Pfam" id="PF18052"/>
    </source>
</evidence>
<evidence type="ECO:0000256" key="1">
    <source>
        <dbReference type="ARBA" id="ARBA00002074"/>
    </source>
</evidence>
<dbReference type="InterPro" id="IPR021929">
    <property type="entry name" value="R1A-like_N"/>
</dbReference>
<comment type="function">
    <text evidence="1">Confers resistance to late blight (Phytophthora infestans) races carrying the avirulence gene Avr1. Resistance proteins guard the plant against pathogens that contain an appropriate avirulence protein via an indirect interaction with this avirulence protein. That triggers a defense system including the hypersensitive response, which restricts the pathogen growth.</text>
</comment>
<dbReference type="Pfam" id="PF00931">
    <property type="entry name" value="NB-ARC"/>
    <property type="match status" value="1"/>
</dbReference>
<evidence type="ECO:0000256" key="3">
    <source>
        <dbReference type="ARBA" id="ARBA00004496"/>
    </source>
</evidence>
<evidence type="ECO:0000256" key="11">
    <source>
        <dbReference type="ARBA" id="ARBA00022840"/>
    </source>
</evidence>
<dbReference type="GO" id="GO:0005737">
    <property type="term" value="C:cytoplasm"/>
    <property type="evidence" value="ECO:0007669"/>
    <property type="project" value="UniProtKB-SubCell"/>
</dbReference>
<evidence type="ECO:0000259" key="14">
    <source>
        <dbReference type="Pfam" id="PF12061"/>
    </source>
</evidence>
<dbReference type="InterPro" id="IPR032675">
    <property type="entry name" value="LRR_dom_sf"/>
</dbReference>
<evidence type="ECO:0000259" key="17">
    <source>
        <dbReference type="Pfam" id="PF23598"/>
    </source>
</evidence>
<dbReference type="InterPro" id="IPR044974">
    <property type="entry name" value="Disease_R_plants"/>
</dbReference>
<dbReference type="GO" id="GO:0043531">
    <property type="term" value="F:ADP binding"/>
    <property type="evidence" value="ECO:0007669"/>
    <property type="project" value="InterPro"/>
</dbReference>
<dbReference type="Gene3D" id="1.20.5.4130">
    <property type="match status" value="1"/>
</dbReference>
<dbReference type="FunFam" id="1.10.10.10:FF:000322">
    <property type="entry name" value="Probable disease resistance protein At1g63360"/>
    <property type="match status" value="1"/>
</dbReference>
<evidence type="ECO:0000313" key="18">
    <source>
        <dbReference type="Proteomes" id="UP001652660"/>
    </source>
</evidence>
<evidence type="ECO:0000256" key="2">
    <source>
        <dbReference type="ARBA" id="ARBA00004170"/>
    </source>
</evidence>
<reference evidence="19" key="2">
    <citation type="submission" date="2025-08" db="UniProtKB">
        <authorList>
            <consortium name="RefSeq"/>
        </authorList>
    </citation>
    <scope>IDENTIFICATION</scope>
    <source>
        <tissue evidence="19">Leaves</tissue>
    </source>
</reference>
<evidence type="ECO:0000313" key="19">
    <source>
        <dbReference type="RefSeq" id="XP_027107057.1"/>
    </source>
</evidence>
<proteinExistence type="inferred from homology"/>
<reference evidence="18" key="1">
    <citation type="journal article" date="2025" name="Foods">
        <title>Unveiling the Microbial Signatures of Arabica Coffee Cherries: Insights into Ripeness Specific Diversity, Functional Traits, and Implications for Quality and Safety.</title>
        <authorList>
            <consortium name="RefSeq"/>
            <person name="Tenea G.N."/>
            <person name="Cifuentes V."/>
            <person name="Reyes P."/>
            <person name="Cevallos-Vallejos M."/>
        </authorList>
    </citation>
    <scope>NUCLEOTIDE SEQUENCE [LARGE SCALE GENOMIC DNA]</scope>
</reference>
<evidence type="ECO:0000256" key="9">
    <source>
        <dbReference type="ARBA" id="ARBA00022741"/>
    </source>
</evidence>
<dbReference type="Proteomes" id="UP001652660">
    <property type="component" value="Chromosome 2c"/>
</dbReference>
<evidence type="ECO:0000256" key="5">
    <source>
        <dbReference type="ARBA" id="ARBA00022490"/>
    </source>
</evidence>
<keyword evidence="11" id="KW-0067">ATP-binding</keyword>
<feature type="domain" description="Disease resistance R13L4/SHOC-2-like LRR" evidence="17">
    <location>
        <begin position="918"/>
        <end position="1117"/>
    </location>
</feature>
<dbReference type="Pfam" id="PF18052">
    <property type="entry name" value="Rx_N"/>
    <property type="match status" value="1"/>
</dbReference>
<comment type="subcellular location">
    <subcellularLocation>
        <location evidence="3">Cytoplasm</location>
    </subcellularLocation>
    <subcellularLocation>
        <location evidence="2">Membrane</location>
        <topology evidence="2">Peripheral membrane protein</topology>
    </subcellularLocation>
</comment>
<dbReference type="RefSeq" id="XP_027107057.1">
    <property type="nucleotide sequence ID" value="XM_027251256.2"/>
</dbReference>
<keyword evidence="9" id="KW-0547">Nucleotide-binding</keyword>
<accession>A0A6P6VYR1</accession>